<comment type="caution">
    <text evidence="3">The sequence shown here is derived from an EMBL/GenBank/DDBJ whole genome shotgun (WGS) entry which is preliminary data.</text>
</comment>
<feature type="compositionally biased region" description="Acidic residues" evidence="1">
    <location>
        <begin position="660"/>
        <end position="671"/>
    </location>
</feature>
<accession>A0A1Z5KSJ9</accession>
<dbReference type="PROSITE" id="PS51831">
    <property type="entry name" value="HD"/>
    <property type="match status" value="1"/>
</dbReference>
<reference evidence="3 4" key="1">
    <citation type="journal article" date="2015" name="Plant Cell">
        <title>Oil accumulation by the oleaginous diatom Fistulifera solaris as revealed by the genome and transcriptome.</title>
        <authorList>
            <person name="Tanaka T."/>
            <person name="Maeda Y."/>
            <person name="Veluchamy A."/>
            <person name="Tanaka M."/>
            <person name="Abida H."/>
            <person name="Marechal E."/>
            <person name="Bowler C."/>
            <person name="Muto M."/>
            <person name="Sunaga Y."/>
            <person name="Tanaka M."/>
            <person name="Yoshino T."/>
            <person name="Taniguchi T."/>
            <person name="Fukuda Y."/>
            <person name="Nemoto M."/>
            <person name="Matsumoto M."/>
            <person name="Wong P.S."/>
            <person name="Aburatani S."/>
            <person name="Fujibuchi W."/>
        </authorList>
    </citation>
    <scope>NUCLEOTIDE SEQUENCE [LARGE SCALE GENOMIC DNA]</scope>
    <source>
        <strain evidence="3 4">JPCC DA0580</strain>
    </source>
</reference>
<dbReference type="PANTHER" id="PTHR11373">
    <property type="entry name" value="DEOXYNUCLEOSIDE TRIPHOSPHATE TRIPHOSPHOHYDROLASE"/>
    <property type="match status" value="1"/>
</dbReference>
<protein>
    <recommendedName>
        <fullName evidence="2">HD domain-containing protein</fullName>
    </recommendedName>
</protein>
<dbReference type="InterPro" id="IPR003607">
    <property type="entry name" value="HD/PDEase_dom"/>
</dbReference>
<organism evidence="3 4">
    <name type="scientific">Fistulifera solaris</name>
    <name type="common">Oleaginous diatom</name>
    <dbReference type="NCBI Taxonomy" id="1519565"/>
    <lineage>
        <taxon>Eukaryota</taxon>
        <taxon>Sar</taxon>
        <taxon>Stramenopiles</taxon>
        <taxon>Ochrophyta</taxon>
        <taxon>Bacillariophyta</taxon>
        <taxon>Bacillariophyceae</taxon>
        <taxon>Bacillariophycidae</taxon>
        <taxon>Naviculales</taxon>
        <taxon>Naviculaceae</taxon>
        <taxon>Fistulifera</taxon>
    </lineage>
</organism>
<dbReference type="CDD" id="cd00077">
    <property type="entry name" value="HDc"/>
    <property type="match status" value="1"/>
</dbReference>
<dbReference type="GO" id="GO:0008832">
    <property type="term" value="F:dGTPase activity"/>
    <property type="evidence" value="ECO:0007669"/>
    <property type="project" value="TreeGrafter"/>
</dbReference>
<evidence type="ECO:0000313" key="4">
    <source>
        <dbReference type="Proteomes" id="UP000198406"/>
    </source>
</evidence>
<evidence type="ECO:0000313" key="3">
    <source>
        <dbReference type="EMBL" id="GAX29286.1"/>
    </source>
</evidence>
<name>A0A1Z5KSJ9_FISSO</name>
<dbReference type="InterPro" id="IPR006674">
    <property type="entry name" value="HD_domain"/>
</dbReference>
<sequence>MNEQGKRVHREEPHHVLPSPDGTMILPKRLKPAPFKTRFISPRDHDTARTNDEIHTSISFCPVVRAIVDTRVFQRLRGIQQLARADLVFMNTNHSRFEHSLGVAHLAERLCKRLQEQHPKLKISHKDVLCVKLAGLLHDIGHGPFSHTYEVVVKNALPQYLDDHPDLKEHYAGYPKLAKDWCHEKVSLDMIDLCLDELGLQIDYQELDRPLKQIGDGLDRCSMRCFNSFKNEIDDFSITKVHYNDDDDILTSRDFCFIKECILGRPLPGFKDFIGRTNMHKEFLYDIVCNRHSGLDVDKIDYFARDERRAIWASGEIETLMVDEAVVAWAACTAERGSCPGCDRPEHKHHKHHLMICYPEKRIPDCLRFFKKRYTNHDTIYKHKTTRAGQLLMCDILCQADPFFRIFTPHPFVKRGPLFPQKFEKLPLSLAMLDPYVFMDLDDSIFELILHSPDPRLNPAKKLIYERYKSRKLYKCVGWEVIDRKDEIGMNIWKKSESQIAAEMLTMGGEHRDSDGKPLVLEKEDFVLDKCSSNYGSGDKNPLEKMRFVRREDMSTHKKHRPAEDLPLAILFDEKRFSTELPRSFESNIIRVYSRNDEKSDLVGHVFAEWIEKALLGKAGIFSMTSDPEEVDDDEEEDCKLPPVELSQESIPENYREFYGEDDDDDKSIAL</sequence>
<dbReference type="AlphaFoldDB" id="A0A1Z5KSJ9"/>
<dbReference type="SMART" id="SM00471">
    <property type="entry name" value="HDc"/>
    <property type="match status" value="1"/>
</dbReference>
<dbReference type="InterPro" id="IPR050135">
    <property type="entry name" value="dGTPase-like"/>
</dbReference>
<feature type="compositionally biased region" description="Basic and acidic residues" evidence="1">
    <location>
        <begin position="1"/>
        <end position="15"/>
    </location>
</feature>
<proteinExistence type="predicted"/>
<evidence type="ECO:0000259" key="2">
    <source>
        <dbReference type="PROSITE" id="PS51831"/>
    </source>
</evidence>
<dbReference type="PANTHER" id="PTHR11373:SF4">
    <property type="entry name" value="DEOXYNUCLEOSIDE TRIPHOSPHATE TRIPHOSPHOHYDROLASE SAMHD1"/>
    <property type="match status" value="1"/>
</dbReference>
<evidence type="ECO:0000256" key="1">
    <source>
        <dbReference type="SAM" id="MobiDB-lite"/>
    </source>
</evidence>
<dbReference type="Pfam" id="PF01966">
    <property type="entry name" value="HD"/>
    <property type="match status" value="1"/>
</dbReference>
<dbReference type="OrthoDB" id="9991235at2759"/>
<dbReference type="GO" id="GO:0005634">
    <property type="term" value="C:nucleus"/>
    <property type="evidence" value="ECO:0007669"/>
    <property type="project" value="TreeGrafter"/>
</dbReference>
<dbReference type="SUPFAM" id="SSF109604">
    <property type="entry name" value="HD-domain/PDEase-like"/>
    <property type="match status" value="1"/>
</dbReference>
<gene>
    <name evidence="3" type="ORF">FisN_16Hh284</name>
</gene>
<dbReference type="FunCoup" id="A0A1Z5KSJ9">
    <property type="interactions" value="235"/>
</dbReference>
<keyword evidence="4" id="KW-1185">Reference proteome</keyword>
<dbReference type="Proteomes" id="UP000198406">
    <property type="component" value="Unassembled WGS sequence"/>
</dbReference>
<feature type="region of interest" description="Disordered" evidence="1">
    <location>
        <begin position="1"/>
        <end position="24"/>
    </location>
</feature>
<dbReference type="EMBL" id="BDSP01000289">
    <property type="protein sequence ID" value="GAX29286.1"/>
    <property type="molecule type" value="Genomic_DNA"/>
</dbReference>
<dbReference type="InParanoid" id="A0A1Z5KSJ9"/>
<dbReference type="Gene3D" id="1.10.3210.10">
    <property type="entry name" value="Hypothetical protein af1432"/>
    <property type="match status" value="1"/>
</dbReference>
<feature type="domain" description="HD" evidence="2">
    <location>
        <begin position="96"/>
        <end position="224"/>
    </location>
</feature>
<dbReference type="Gene3D" id="3.30.70.2760">
    <property type="match status" value="1"/>
</dbReference>
<feature type="region of interest" description="Disordered" evidence="1">
    <location>
        <begin position="645"/>
        <end position="671"/>
    </location>
</feature>
<dbReference type="GO" id="GO:0006203">
    <property type="term" value="P:dGTP catabolic process"/>
    <property type="evidence" value="ECO:0007669"/>
    <property type="project" value="TreeGrafter"/>
</dbReference>